<evidence type="ECO:0000313" key="2">
    <source>
        <dbReference type="EMBL" id="KAF2147924.1"/>
    </source>
</evidence>
<dbReference type="Proteomes" id="UP000799439">
    <property type="component" value="Unassembled WGS sequence"/>
</dbReference>
<feature type="chain" id="PRO_5040493129" evidence="1">
    <location>
        <begin position="25"/>
        <end position="107"/>
    </location>
</feature>
<dbReference type="AlphaFoldDB" id="A0A9P4ISM1"/>
<keyword evidence="3" id="KW-1185">Reference proteome</keyword>
<evidence type="ECO:0000256" key="1">
    <source>
        <dbReference type="SAM" id="SignalP"/>
    </source>
</evidence>
<gene>
    <name evidence="2" type="ORF">K461DRAFT_324928</name>
</gene>
<protein>
    <submittedName>
        <fullName evidence="2">Uncharacterized protein</fullName>
    </submittedName>
</protein>
<name>A0A9P4ISM1_9PEZI</name>
<evidence type="ECO:0000313" key="3">
    <source>
        <dbReference type="Proteomes" id="UP000799439"/>
    </source>
</evidence>
<feature type="signal peptide" evidence="1">
    <location>
        <begin position="1"/>
        <end position="24"/>
    </location>
</feature>
<proteinExistence type="predicted"/>
<sequence>MVLIMLSLKSSLVALSLLAAAVLAVECEYEVRFKKGDEVQSETRDAVIPDEAVDDIVKNMEVWSNDEFKAIKEKDGKLKVTTVDIAPSLDATEGMFEDMEADIANNI</sequence>
<accession>A0A9P4ISM1</accession>
<reference evidence="2" key="1">
    <citation type="journal article" date="2020" name="Stud. Mycol.">
        <title>101 Dothideomycetes genomes: a test case for predicting lifestyles and emergence of pathogens.</title>
        <authorList>
            <person name="Haridas S."/>
            <person name="Albert R."/>
            <person name="Binder M."/>
            <person name="Bloem J."/>
            <person name="Labutti K."/>
            <person name="Salamov A."/>
            <person name="Andreopoulos B."/>
            <person name="Baker S."/>
            <person name="Barry K."/>
            <person name="Bills G."/>
            <person name="Bluhm B."/>
            <person name="Cannon C."/>
            <person name="Castanera R."/>
            <person name="Culley D."/>
            <person name="Daum C."/>
            <person name="Ezra D."/>
            <person name="Gonzalez J."/>
            <person name="Henrissat B."/>
            <person name="Kuo A."/>
            <person name="Liang C."/>
            <person name="Lipzen A."/>
            <person name="Lutzoni F."/>
            <person name="Magnuson J."/>
            <person name="Mondo S."/>
            <person name="Nolan M."/>
            <person name="Ohm R."/>
            <person name="Pangilinan J."/>
            <person name="Park H.-J."/>
            <person name="Ramirez L."/>
            <person name="Alfaro M."/>
            <person name="Sun H."/>
            <person name="Tritt A."/>
            <person name="Yoshinaga Y."/>
            <person name="Zwiers L.-H."/>
            <person name="Turgeon B."/>
            <person name="Goodwin S."/>
            <person name="Spatafora J."/>
            <person name="Crous P."/>
            <person name="Grigoriev I."/>
        </authorList>
    </citation>
    <scope>NUCLEOTIDE SEQUENCE</scope>
    <source>
        <strain evidence="2">CBS 260.36</strain>
    </source>
</reference>
<comment type="caution">
    <text evidence="2">The sequence shown here is derived from an EMBL/GenBank/DDBJ whole genome shotgun (WGS) entry which is preliminary data.</text>
</comment>
<organism evidence="2 3">
    <name type="scientific">Myriangium duriaei CBS 260.36</name>
    <dbReference type="NCBI Taxonomy" id="1168546"/>
    <lineage>
        <taxon>Eukaryota</taxon>
        <taxon>Fungi</taxon>
        <taxon>Dikarya</taxon>
        <taxon>Ascomycota</taxon>
        <taxon>Pezizomycotina</taxon>
        <taxon>Dothideomycetes</taxon>
        <taxon>Dothideomycetidae</taxon>
        <taxon>Myriangiales</taxon>
        <taxon>Myriangiaceae</taxon>
        <taxon>Myriangium</taxon>
    </lineage>
</organism>
<keyword evidence="1" id="KW-0732">Signal</keyword>
<dbReference type="EMBL" id="ML996094">
    <property type="protein sequence ID" value="KAF2147924.1"/>
    <property type="molecule type" value="Genomic_DNA"/>
</dbReference>